<dbReference type="KEGG" id="cdx:CDES_10655"/>
<accession>A0A0M5IPJ7</accession>
<dbReference type="EMBL" id="CP009220">
    <property type="protein sequence ID" value="ALC06506.1"/>
    <property type="molecule type" value="Genomic_DNA"/>
</dbReference>
<dbReference type="OrthoDB" id="5184628at2"/>
<sequence length="211" mass="23415">MSSSLAGKAAKALQSTDASSKDASKKPGVIRRVIRFLTHPPHKQVDHSLAHIREGLGLGIDPAQEELKAEAEANSVHEVSEITVFPSESMSRMIFYAPDMDGQADPGEVVWIWAPADGPNQPPRERAIVVMGRNRNSVLGLLVSCNPEHRAEEEWIDIGSGGWDPRGRQSWVRLDRVLEVSELGIRRQGTVIPQGRFERIANRLRNDFGWV</sequence>
<dbReference type="Pfam" id="PF02452">
    <property type="entry name" value="PemK_toxin"/>
    <property type="match status" value="1"/>
</dbReference>
<evidence type="ECO:0000256" key="1">
    <source>
        <dbReference type="SAM" id="MobiDB-lite"/>
    </source>
</evidence>
<evidence type="ECO:0008006" key="4">
    <source>
        <dbReference type="Google" id="ProtNLM"/>
    </source>
</evidence>
<dbReference type="STRING" id="931089.CDES_10655"/>
<feature type="compositionally biased region" description="Low complexity" evidence="1">
    <location>
        <begin position="1"/>
        <end position="18"/>
    </location>
</feature>
<keyword evidence="3" id="KW-1185">Reference proteome</keyword>
<reference evidence="2 3" key="1">
    <citation type="submission" date="2014-08" db="EMBL/GenBank/DDBJ databases">
        <title>Complete genome sequence of Corynebacterium deserti GIMN1.010 (=DSM 45689), isolated from desert sand in western China.</title>
        <authorList>
            <person name="Ruckert C."/>
            <person name="Albersmeier A."/>
            <person name="Kalinowski J."/>
        </authorList>
    </citation>
    <scope>NUCLEOTIDE SEQUENCE [LARGE SCALE GENOMIC DNA]</scope>
    <source>
        <strain evidence="2 3">GIMN1.010</strain>
    </source>
</reference>
<gene>
    <name evidence="2" type="ORF">CDES_10655</name>
</gene>
<evidence type="ECO:0000313" key="3">
    <source>
        <dbReference type="Proteomes" id="UP000068067"/>
    </source>
</evidence>
<dbReference type="SUPFAM" id="SSF50118">
    <property type="entry name" value="Cell growth inhibitor/plasmid maintenance toxic component"/>
    <property type="match status" value="1"/>
</dbReference>
<feature type="region of interest" description="Disordered" evidence="1">
    <location>
        <begin position="1"/>
        <end position="25"/>
    </location>
</feature>
<evidence type="ECO:0000313" key="2">
    <source>
        <dbReference type="EMBL" id="ALC06506.1"/>
    </source>
</evidence>
<dbReference type="RefSeq" id="WP_053545436.1">
    <property type="nucleotide sequence ID" value="NZ_CP009220.1"/>
</dbReference>
<dbReference type="Proteomes" id="UP000068067">
    <property type="component" value="Chromosome"/>
</dbReference>
<name>A0A0M5IPJ7_9CORY</name>
<organism evidence="2 3">
    <name type="scientific">Corynebacterium deserti GIMN1.010</name>
    <dbReference type="NCBI Taxonomy" id="931089"/>
    <lineage>
        <taxon>Bacteria</taxon>
        <taxon>Bacillati</taxon>
        <taxon>Actinomycetota</taxon>
        <taxon>Actinomycetes</taxon>
        <taxon>Mycobacteriales</taxon>
        <taxon>Corynebacteriaceae</taxon>
        <taxon>Corynebacterium</taxon>
    </lineage>
</organism>
<proteinExistence type="predicted"/>
<dbReference type="AlphaFoldDB" id="A0A0M5IPJ7"/>
<dbReference type="InterPro" id="IPR003477">
    <property type="entry name" value="PemK-like"/>
</dbReference>
<dbReference type="GO" id="GO:0003677">
    <property type="term" value="F:DNA binding"/>
    <property type="evidence" value="ECO:0007669"/>
    <property type="project" value="InterPro"/>
</dbReference>
<protein>
    <recommendedName>
        <fullName evidence="4">PemK-like protein</fullName>
    </recommendedName>
</protein>
<dbReference type="PATRIC" id="fig|931089.4.peg.2156"/>